<name>Q5WLI6_SHOC1</name>
<keyword evidence="5" id="KW-1185">Reference proteome</keyword>
<feature type="binding site" evidence="2">
    <location>
        <position position="162"/>
    </location>
    <ligand>
        <name>Cu cation</name>
        <dbReference type="ChEBI" id="CHEBI:23378"/>
    </ligand>
</feature>
<dbReference type="PANTHER" id="PTHR12151:SF25">
    <property type="entry name" value="LINALOOL DEHYDRATASE_ISOMERASE DOMAIN-CONTAINING PROTEIN"/>
    <property type="match status" value="1"/>
</dbReference>
<evidence type="ECO:0000313" key="4">
    <source>
        <dbReference type="EMBL" id="BAD62769.1"/>
    </source>
</evidence>
<dbReference type="SUPFAM" id="SSF52833">
    <property type="entry name" value="Thioredoxin-like"/>
    <property type="match status" value="1"/>
</dbReference>
<reference evidence="4 5" key="1">
    <citation type="journal article" date="1994" name="J. Ferment. Bioeng.">
        <title>Molecular cloning and nucleotide sequence of the gene for an alkaline protease from the alkalophilic Bacillus sp. KSM-K16.</title>
        <authorList>
            <person name="Hakamada Y."/>
            <person name="Kobayashi T."/>
            <person name="Hitomi J."/>
            <person name="Kawai S."/>
            <person name="Ito S."/>
        </authorList>
    </citation>
    <scope>NUCLEOTIDE SEQUENCE [LARGE SCALE GENOMIC DNA]</scope>
    <source>
        <strain evidence="4 5">KSM-K16</strain>
    </source>
</reference>
<protein>
    <recommendedName>
        <fullName evidence="6">SCO family protein</fullName>
    </recommendedName>
</protein>
<feature type="binding site" evidence="2">
    <location>
        <position position="76"/>
    </location>
    <ligand>
        <name>Cu cation</name>
        <dbReference type="ChEBI" id="CHEBI:23378"/>
    </ligand>
</feature>
<dbReference type="PANTHER" id="PTHR12151">
    <property type="entry name" value="ELECTRON TRANSPORT PROTIN SCO1/SENC FAMILY MEMBER"/>
    <property type="match status" value="1"/>
</dbReference>
<evidence type="ECO:0000256" key="2">
    <source>
        <dbReference type="PIRSR" id="PIRSR603782-1"/>
    </source>
</evidence>
<organism evidence="4 5">
    <name type="scientific">Shouchella clausii (strain KSM-K16)</name>
    <name type="common">Alkalihalobacillus clausii</name>
    <dbReference type="NCBI Taxonomy" id="66692"/>
    <lineage>
        <taxon>Bacteria</taxon>
        <taxon>Bacillati</taxon>
        <taxon>Bacillota</taxon>
        <taxon>Bacilli</taxon>
        <taxon>Bacillales</taxon>
        <taxon>Bacillaceae</taxon>
        <taxon>Shouchella</taxon>
    </lineage>
</organism>
<evidence type="ECO:0000313" key="5">
    <source>
        <dbReference type="Proteomes" id="UP000001168"/>
    </source>
</evidence>
<dbReference type="CDD" id="cd02968">
    <property type="entry name" value="SCO"/>
    <property type="match status" value="1"/>
</dbReference>
<keyword evidence="2" id="KW-0186">Copper</keyword>
<dbReference type="RefSeq" id="WP_011245089.1">
    <property type="nucleotide sequence ID" value="NC_006582.1"/>
</dbReference>
<accession>Q5WLI6</accession>
<evidence type="ECO:0008006" key="6">
    <source>
        <dbReference type="Google" id="ProtNLM"/>
    </source>
</evidence>
<proteinExistence type="inferred from homology"/>
<keyword evidence="2" id="KW-0479">Metal-binding</keyword>
<dbReference type="HOGENOM" id="CLU_050131_2_1_9"/>
<dbReference type="Proteomes" id="UP000001168">
    <property type="component" value="Chromosome"/>
</dbReference>
<reference evidence="4 5" key="2">
    <citation type="journal article" date="1995" name="Appl. Microbiol. Biotechnol.">
        <title>Purification and properties of an alkaline protease from alkalophilic Bacillus sp. KSM-K16.</title>
        <authorList>
            <person name="Kobayashi T."/>
            <person name="Hakamada Y."/>
            <person name="Adachi S."/>
            <person name="Hitomi J."/>
            <person name="Yoshimatsu T."/>
            <person name="Koike K."/>
            <person name="Kawai S."/>
            <person name="Ito S."/>
        </authorList>
    </citation>
    <scope>NUCLEOTIDE SEQUENCE [LARGE SCALE GENOMIC DNA]</scope>
    <source>
        <strain evidence="4 5">KSM-K16</strain>
    </source>
</reference>
<reference evidence="4 5" key="5">
    <citation type="journal article" date="2007" name="Extremophiles">
        <title>Intragenomic diversity of the V1 regions of 16S rRNA genes in high-alkaline protease-producing Bacillus clausii spp.</title>
        <authorList>
            <person name="Kageyama Y."/>
            <person name="Takaki Y."/>
            <person name="Shimamura S."/>
            <person name="Nishi S."/>
            <person name="Nogi Y."/>
            <person name="Uchimura K."/>
            <person name="Kobayashi T."/>
            <person name="Hitomi J."/>
            <person name="Ozaki K."/>
            <person name="Kawai S."/>
            <person name="Ito S."/>
            <person name="Horikoshi K."/>
        </authorList>
    </citation>
    <scope>NUCLEOTIDE SEQUENCE [LARGE SCALE GENOMIC DNA]</scope>
    <source>
        <strain evidence="4 5">KSM-K16</strain>
    </source>
</reference>
<dbReference type="Gene3D" id="3.40.30.10">
    <property type="entry name" value="Glutaredoxin"/>
    <property type="match status" value="1"/>
</dbReference>
<keyword evidence="3" id="KW-1015">Disulfide bond</keyword>
<comment type="similarity">
    <text evidence="1">Belongs to the SCO1/2 family.</text>
</comment>
<dbReference type="InterPro" id="IPR003782">
    <property type="entry name" value="SCO1/SenC"/>
</dbReference>
<dbReference type="eggNOG" id="COG1999">
    <property type="taxonomic scope" value="Bacteria"/>
</dbReference>
<gene>
    <name evidence="4" type="ordered locus">ABC0226</name>
</gene>
<evidence type="ECO:0000256" key="3">
    <source>
        <dbReference type="PIRSR" id="PIRSR603782-2"/>
    </source>
</evidence>
<dbReference type="PROSITE" id="PS51257">
    <property type="entry name" value="PROKAR_LIPOPROTEIN"/>
    <property type="match status" value="1"/>
</dbReference>
<dbReference type="Pfam" id="PF02630">
    <property type="entry name" value="SCO1-SenC"/>
    <property type="match status" value="1"/>
</dbReference>
<dbReference type="GO" id="GO:0046872">
    <property type="term" value="F:metal ion binding"/>
    <property type="evidence" value="ECO:0007669"/>
    <property type="project" value="UniProtKB-KW"/>
</dbReference>
<dbReference type="AlphaFoldDB" id="Q5WLI6"/>
<dbReference type="OrthoDB" id="9811998at2"/>
<evidence type="ECO:0000256" key="1">
    <source>
        <dbReference type="ARBA" id="ARBA00010996"/>
    </source>
</evidence>
<reference evidence="4 5" key="3">
    <citation type="journal article" date="1997" name="Protein Eng.">
        <title>High-resolution crystal structure of M-protease: phylogeny aided analysis of the high-alkaline adaptation mechanism.</title>
        <authorList>
            <person name="Shirai T."/>
            <person name="Suzuki A."/>
            <person name="Yamane T."/>
            <person name="Ashida T."/>
            <person name="Kobayashi T."/>
            <person name="Ito S."/>
        </authorList>
    </citation>
    <scope>NUCLEOTIDE SEQUENCE [LARGE SCALE GENOMIC DNA]</scope>
    <source>
        <strain evidence="4 5">KSM-K16</strain>
    </source>
</reference>
<sequence length="198" mass="22017">MKKTIGLIISLLFLLSGCGWVYELNPNSLPEGVSEGASSVPAFEFTDQFGNSFGSDDLKGEYWLANMVFTNCPSVCPIMTPNMRSLQDFALEEELPLSFVSFTVDPETDDVERLYSYSNNVAADTENWRFLTGYTQAEIADLSEEAFLSPVEEAQDGSDIIHSTRFFLVDPEGDVIRLYDGLAIDQSPIKEDLQNVLP</sequence>
<dbReference type="EMBL" id="AP006627">
    <property type="protein sequence ID" value="BAD62769.1"/>
    <property type="molecule type" value="Genomic_DNA"/>
</dbReference>
<reference evidence="5" key="4">
    <citation type="submission" date="2003-10" db="EMBL/GenBank/DDBJ databases">
        <title>The complete genome sequence of the alkaliphilic Bacillus clausii KSM-K16.</title>
        <authorList>
            <person name="Takaki Y."/>
            <person name="Kageyama Y."/>
            <person name="Shimamura S."/>
            <person name="Suzuki H."/>
            <person name="Nishi S."/>
            <person name="Hatada Y."/>
            <person name="Kawai S."/>
            <person name="Ito S."/>
            <person name="Horikoshi K."/>
        </authorList>
    </citation>
    <scope>NUCLEOTIDE SEQUENCE [LARGE SCALE GENOMIC DNA]</scope>
    <source>
        <strain evidence="5">KSM-K16</strain>
    </source>
</reference>
<feature type="binding site" evidence="2">
    <location>
        <position position="72"/>
    </location>
    <ligand>
        <name>Cu cation</name>
        <dbReference type="ChEBI" id="CHEBI:23378"/>
    </ligand>
</feature>
<feature type="disulfide bond" description="Redox-active" evidence="3">
    <location>
        <begin position="72"/>
        <end position="76"/>
    </location>
</feature>
<dbReference type="KEGG" id="bcl:ABC0226"/>
<dbReference type="InterPro" id="IPR036249">
    <property type="entry name" value="Thioredoxin-like_sf"/>
</dbReference>
<dbReference type="STRING" id="66692.ABC0226"/>